<reference evidence="1" key="1">
    <citation type="journal article" date="2019" name="Environ. Microbiol.">
        <title>Fungal ecological strategies reflected in gene transcription - a case study of two litter decomposers.</title>
        <authorList>
            <person name="Barbi F."/>
            <person name="Kohler A."/>
            <person name="Barry K."/>
            <person name="Baskaran P."/>
            <person name="Daum C."/>
            <person name="Fauchery L."/>
            <person name="Ihrmark K."/>
            <person name="Kuo A."/>
            <person name="LaButti K."/>
            <person name="Lipzen A."/>
            <person name="Morin E."/>
            <person name="Grigoriev I.V."/>
            <person name="Henrissat B."/>
            <person name="Lindahl B."/>
            <person name="Martin F."/>
        </authorList>
    </citation>
    <scope>NUCLEOTIDE SEQUENCE</scope>
    <source>
        <strain evidence="1">JB14</strain>
    </source>
</reference>
<proteinExistence type="predicted"/>
<sequence>MSAGAKRSRSRFLRLFKRPSLHRFPLVPNPRPSPNRRPLLVDLPRQSLIVIHREWPIGIAAWRRAVAQAYPGSKLFNEVCAVEKACGAMGAGGNNRVYEHIVAEDTYNYTVQVSYDDTPA</sequence>
<accession>A0A6A4H279</accession>
<keyword evidence="2" id="KW-1185">Reference proteome</keyword>
<protein>
    <submittedName>
        <fullName evidence="1">Uncharacterized protein</fullName>
    </submittedName>
</protein>
<dbReference type="Proteomes" id="UP000799118">
    <property type="component" value="Unassembled WGS sequence"/>
</dbReference>
<name>A0A6A4H279_9AGAR</name>
<dbReference type="AlphaFoldDB" id="A0A6A4H279"/>
<dbReference type="EMBL" id="ML769629">
    <property type="protein sequence ID" value="KAE9391287.1"/>
    <property type="molecule type" value="Genomic_DNA"/>
</dbReference>
<gene>
    <name evidence="1" type="ORF">BT96DRAFT_1001463</name>
</gene>
<organism evidence="1 2">
    <name type="scientific">Gymnopus androsaceus JB14</name>
    <dbReference type="NCBI Taxonomy" id="1447944"/>
    <lineage>
        <taxon>Eukaryota</taxon>
        <taxon>Fungi</taxon>
        <taxon>Dikarya</taxon>
        <taxon>Basidiomycota</taxon>
        <taxon>Agaricomycotina</taxon>
        <taxon>Agaricomycetes</taxon>
        <taxon>Agaricomycetidae</taxon>
        <taxon>Agaricales</taxon>
        <taxon>Marasmiineae</taxon>
        <taxon>Omphalotaceae</taxon>
        <taxon>Gymnopus</taxon>
    </lineage>
</organism>
<evidence type="ECO:0000313" key="2">
    <source>
        <dbReference type="Proteomes" id="UP000799118"/>
    </source>
</evidence>
<evidence type="ECO:0000313" key="1">
    <source>
        <dbReference type="EMBL" id="KAE9391287.1"/>
    </source>
</evidence>